<proteinExistence type="predicted"/>
<comment type="caution">
    <text evidence="2">The sequence shown here is derived from an EMBL/GenBank/DDBJ whole genome shotgun (WGS) entry which is preliminary data.</text>
</comment>
<reference evidence="3" key="1">
    <citation type="journal article" date="2019" name="Curr. Biol.">
        <title>Genome Sequence of Striga asiatica Provides Insight into the Evolution of Plant Parasitism.</title>
        <authorList>
            <person name="Yoshida S."/>
            <person name="Kim S."/>
            <person name="Wafula E.K."/>
            <person name="Tanskanen J."/>
            <person name="Kim Y.M."/>
            <person name="Honaas L."/>
            <person name="Yang Z."/>
            <person name="Spallek T."/>
            <person name="Conn C.E."/>
            <person name="Ichihashi Y."/>
            <person name="Cheong K."/>
            <person name="Cui S."/>
            <person name="Der J.P."/>
            <person name="Gundlach H."/>
            <person name="Jiao Y."/>
            <person name="Hori C."/>
            <person name="Ishida J.K."/>
            <person name="Kasahara H."/>
            <person name="Kiba T."/>
            <person name="Kim M.S."/>
            <person name="Koo N."/>
            <person name="Laohavisit A."/>
            <person name="Lee Y.H."/>
            <person name="Lumba S."/>
            <person name="McCourt P."/>
            <person name="Mortimer J.C."/>
            <person name="Mutuku J.M."/>
            <person name="Nomura T."/>
            <person name="Sasaki-Sekimoto Y."/>
            <person name="Seto Y."/>
            <person name="Wang Y."/>
            <person name="Wakatake T."/>
            <person name="Sakakibara H."/>
            <person name="Demura T."/>
            <person name="Yamaguchi S."/>
            <person name="Yoneyama K."/>
            <person name="Manabe R.I."/>
            <person name="Nelson D.C."/>
            <person name="Schulman A.H."/>
            <person name="Timko M.P."/>
            <person name="dePamphilis C.W."/>
            <person name="Choi D."/>
            <person name="Shirasu K."/>
        </authorList>
    </citation>
    <scope>NUCLEOTIDE SEQUENCE [LARGE SCALE GENOMIC DNA]</scope>
    <source>
        <strain evidence="3">cv. UVA1</strain>
    </source>
</reference>
<dbReference type="InterPro" id="IPR039316">
    <property type="entry name" value="CLE25/26"/>
</dbReference>
<evidence type="ECO:0000256" key="1">
    <source>
        <dbReference type="SAM" id="MobiDB-lite"/>
    </source>
</evidence>
<dbReference type="AlphaFoldDB" id="A0A5A7PSJ2"/>
<feature type="region of interest" description="Disordered" evidence="1">
    <location>
        <begin position="79"/>
        <end position="102"/>
    </location>
</feature>
<name>A0A5A7PSJ2_STRAF</name>
<dbReference type="Proteomes" id="UP000325081">
    <property type="component" value="Unassembled WGS sequence"/>
</dbReference>
<gene>
    <name evidence="2" type="ORF">STAS_12088</name>
</gene>
<keyword evidence="3" id="KW-1185">Reference proteome</keyword>
<evidence type="ECO:0000313" key="2">
    <source>
        <dbReference type="EMBL" id="GER35790.1"/>
    </source>
</evidence>
<sequence length="102" mass="11397">MSAIYKLQFSAKQTLTPHNFMRVKMKMSAALSFFLLCFLLFVSLAKTNDRMKTIMTSSMAHEKISRGLHPNLGLNFASKRRVPSGADPIHNRKVGTAKSPPT</sequence>
<accession>A0A5A7PSJ2</accession>
<dbReference type="EMBL" id="BKCP01005017">
    <property type="protein sequence ID" value="GER35790.1"/>
    <property type="molecule type" value="Genomic_DNA"/>
</dbReference>
<dbReference type="PANTHER" id="PTHR34277">
    <property type="entry name" value="CLAVATA3/ESR (CLE)-RELATED PROTEIN 26"/>
    <property type="match status" value="1"/>
</dbReference>
<evidence type="ECO:0000313" key="3">
    <source>
        <dbReference type="Proteomes" id="UP000325081"/>
    </source>
</evidence>
<protein>
    <submittedName>
        <fullName evidence="2">Clavata3/esr-related 25 family protein</fullName>
    </submittedName>
</protein>
<organism evidence="2 3">
    <name type="scientific">Striga asiatica</name>
    <name type="common">Asiatic witchweed</name>
    <name type="synonym">Buchnera asiatica</name>
    <dbReference type="NCBI Taxonomy" id="4170"/>
    <lineage>
        <taxon>Eukaryota</taxon>
        <taxon>Viridiplantae</taxon>
        <taxon>Streptophyta</taxon>
        <taxon>Embryophyta</taxon>
        <taxon>Tracheophyta</taxon>
        <taxon>Spermatophyta</taxon>
        <taxon>Magnoliopsida</taxon>
        <taxon>eudicotyledons</taxon>
        <taxon>Gunneridae</taxon>
        <taxon>Pentapetalae</taxon>
        <taxon>asterids</taxon>
        <taxon>lamiids</taxon>
        <taxon>Lamiales</taxon>
        <taxon>Orobanchaceae</taxon>
        <taxon>Buchnereae</taxon>
        <taxon>Striga</taxon>
    </lineage>
</organism>
<dbReference type="OrthoDB" id="1910203at2759"/>
<dbReference type="PANTHER" id="PTHR34277:SF2">
    <property type="entry name" value="CLAVATA3_ESR (CLE)-RELATED PROTEIN 26"/>
    <property type="match status" value="1"/>
</dbReference>